<dbReference type="EMBL" id="CP016537">
    <property type="protein sequence ID" value="ANU13059.1"/>
    <property type="molecule type" value="Genomic_DNA"/>
</dbReference>
<feature type="transmembrane region" description="Helical" evidence="1">
    <location>
        <begin position="156"/>
        <end position="174"/>
    </location>
</feature>
<dbReference type="AlphaFoldDB" id="A0A1C7DNA0"/>
<keyword evidence="1" id="KW-0472">Membrane</keyword>
<dbReference type="OrthoDB" id="2427847at2"/>
<feature type="transmembrane region" description="Helical" evidence="1">
    <location>
        <begin position="6"/>
        <end position="28"/>
    </location>
</feature>
<keyword evidence="1" id="KW-0812">Transmembrane</keyword>
<dbReference type="Proteomes" id="UP000092687">
    <property type="component" value="Chromosome"/>
</dbReference>
<sequence length="206" mass="23534">MSYVPIFHLTIPSIWVSVLIAAALTSFLLRFALKEKTGDWLWNAVSLYILIWKLSYILFNFENFLEMPLSILYFNGGLYGHLLGIVLVIVYLTVTLIKQPKLANQPVFAWLLFFVSYQAVLQIFENNVLEAIFHSLLLIVSILAIRYLVKRADVPTDLLLAALFTLELLIVSVFAPLISWQIATLVTLAVITTFFYNRFTQKGQIV</sequence>
<keyword evidence="1" id="KW-1133">Transmembrane helix</keyword>
<feature type="transmembrane region" description="Helical" evidence="1">
    <location>
        <begin position="106"/>
        <end position="125"/>
    </location>
</feature>
<proteinExistence type="predicted"/>
<keyword evidence="3" id="KW-1185">Reference proteome</keyword>
<protein>
    <submittedName>
        <fullName evidence="2">Uncharacterized protein</fullName>
    </submittedName>
</protein>
<name>A0A1C7DNA0_9BACL</name>
<reference evidence="3" key="1">
    <citation type="submission" date="2016-07" db="EMBL/GenBank/DDBJ databases">
        <authorList>
            <person name="See-Too W.S."/>
        </authorList>
    </citation>
    <scope>NUCLEOTIDE SEQUENCE [LARGE SCALE GENOMIC DNA]</scope>
    <source>
        <strain evidence="3">DSM 24743</strain>
    </source>
</reference>
<accession>A0A1C7DNA0</accession>
<feature type="transmembrane region" description="Helical" evidence="1">
    <location>
        <begin position="71"/>
        <end position="94"/>
    </location>
</feature>
<dbReference type="KEGG" id="phc:BBI08_04025"/>
<feature type="transmembrane region" description="Helical" evidence="1">
    <location>
        <begin position="131"/>
        <end position="149"/>
    </location>
</feature>
<evidence type="ECO:0000313" key="3">
    <source>
        <dbReference type="Proteomes" id="UP000092687"/>
    </source>
</evidence>
<feature type="transmembrane region" description="Helical" evidence="1">
    <location>
        <begin position="180"/>
        <end position="199"/>
    </location>
</feature>
<feature type="transmembrane region" description="Helical" evidence="1">
    <location>
        <begin position="40"/>
        <end position="59"/>
    </location>
</feature>
<organism evidence="2 3">
    <name type="scientific">Planococcus halocryophilus</name>
    <dbReference type="NCBI Taxonomy" id="1215089"/>
    <lineage>
        <taxon>Bacteria</taxon>
        <taxon>Bacillati</taxon>
        <taxon>Bacillota</taxon>
        <taxon>Bacilli</taxon>
        <taxon>Bacillales</taxon>
        <taxon>Caryophanaceae</taxon>
        <taxon>Planococcus</taxon>
    </lineage>
</organism>
<reference evidence="3" key="2">
    <citation type="submission" date="2016-10" db="EMBL/GenBank/DDBJ databases">
        <authorList>
            <person name="See-Too W.S."/>
        </authorList>
    </citation>
    <scope>NUCLEOTIDE SEQUENCE [LARGE SCALE GENOMIC DNA]</scope>
    <source>
        <strain evidence="3">DSM 24743</strain>
    </source>
</reference>
<evidence type="ECO:0000313" key="2">
    <source>
        <dbReference type="EMBL" id="ANU13059.1"/>
    </source>
</evidence>
<gene>
    <name evidence="2" type="ORF">BBI08_04025</name>
</gene>
<dbReference type="RefSeq" id="WP_008496344.1">
    <property type="nucleotide sequence ID" value="NZ_CP016537.2"/>
</dbReference>
<evidence type="ECO:0000256" key="1">
    <source>
        <dbReference type="SAM" id="Phobius"/>
    </source>
</evidence>